<protein>
    <submittedName>
        <fullName evidence="2">DUF2628 domain-containing protein</fullName>
    </submittedName>
</protein>
<feature type="transmembrane region" description="Helical" evidence="1">
    <location>
        <begin position="45"/>
        <end position="66"/>
    </location>
</feature>
<accession>A0A368K1I9</accession>
<organism evidence="2 3">
    <name type="scientific">Phyllobacterium salinisoli</name>
    <dbReference type="NCBI Taxonomy" id="1899321"/>
    <lineage>
        <taxon>Bacteria</taxon>
        <taxon>Pseudomonadati</taxon>
        <taxon>Pseudomonadota</taxon>
        <taxon>Alphaproteobacteria</taxon>
        <taxon>Hyphomicrobiales</taxon>
        <taxon>Phyllobacteriaceae</taxon>
        <taxon>Phyllobacterium</taxon>
    </lineage>
</organism>
<comment type="caution">
    <text evidence="2">The sequence shown here is derived from an EMBL/GenBank/DDBJ whole genome shotgun (WGS) entry which is preliminary data.</text>
</comment>
<reference evidence="2 3" key="1">
    <citation type="submission" date="2018-07" db="EMBL/GenBank/DDBJ databases">
        <title>The draft genome of Phyllobacterium salinisoli.</title>
        <authorList>
            <person name="Liu L."/>
            <person name="Li L."/>
            <person name="Zhang X."/>
            <person name="Liang L."/>
        </authorList>
    </citation>
    <scope>NUCLEOTIDE SEQUENCE [LARGE SCALE GENOMIC DNA]</scope>
    <source>
        <strain evidence="2 3">LLAN61</strain>
    </source>
</reference>
<feature type="transmembrane region" description="Helical" evidence="1">
    <location>
        <begin position="72"/>
        <end position="92"/>
    </location>
</feature>
<name>A0A368K1I9_9HYPH</name>
<evidence type="ECO:0000313" key="3">
    <source>
        <dbReference type="Proteomes" id="UP000253420"/>
    </source>
</evidence>
<proteinExistence type="predicted"/>
<sequence>MASFVIMEPPEARKAKAGANAAERTLFVRDGFSVMALILPFPWLLIYRLWFEAALVLAAAVALGLAGEHWNIGAPAAVLSFLVSILVALEGSNWRLAALRRRGYTEKGVIEASDRAEAEIRYFAEDVSGNETSTATPVPAARAERPALPVFSPPGGTVGLVGYPRGN</sequence>
<keyword evidence="1" id="KW-0472">Membrane</keyword>
<dbReference type="OrthoDB" id="7285394at2"/>
<evidence type="ECO:0000313" key="2">
    <source>
        <dbReference type="EMBL" id="RCS22333.1"/>
    </source>
</evidence>
<dbReference type="Proteomes" id="UP000253420">
    <property type="component" value="Unassembled WGS sequence"/>
</dbReference>
<keyword evidence="3" id="KW-1185">Reference proteome</keyword>
<gene>
    <name evidence="2" type="ORF">DUT91_18155</name>
</gene>
<evidence type="ECO:0000256" key="1">
    <source>
        <dbReference type="SAM" id="Phobius"/>
    </source>
</evidence>
<dbReference type="EMBL" id="QOZG01000008">
    <property type="protein sequence ID" value="RCS22333.1"/>
    <property type="molecule type" value="Genomic_DNA"/>
</dbReference>
<keyword evidence="1" id="KW-0812">Transmembrane</keyword>
<keyword evidence="1" id="KW-1133">Transmembrane helix</keyword>
<dbReference type="AlphaFoldDB" id="A0A368K1I9"/>
<dbReference type="InterPro" id="IPR024399">
    <property type="entry name" value="DUF2628"/>
</dbReference>
<dbReference type="Pfam" id="PF10947">
    <property type="entry name" value="DUF2628"/>
    <property type="match status" value="1"/>
</dbReference>
<dbReference type="RefSeq" id="WP_114441921.1">
    <property type="nucleotide sequence ID" value="NZ_QOZG01000008.1"/>
</dbReference>